<gene>
    <name evidence="2" type="ORF">J07HQW2_00852</name>
</gene>
<keyword evidence="1" id="KW-0472">Membrane</keyword>
<dbReference type="AlphaFoldDB" id="U1NCM2"/>
<feature type="transmembrane region" description="Helical" evidence="1">
    <location>
        <begin position="95"/>
        <end position="119"/>
    </location>
</feature>
<evidence type="ECO:0000313" key="3">
    <source>
        <dbReference type="Proteomes" id="UP000030710"/>
    </source>
</evidence>
<accession>U1NCM2</accession>
<dbReference type="STRING" id="1238425.J07HQW2_00852"/>
<dbReference type="eggNOG" id="arCOG01744">
    <property type="taxonomic scope" value="Archaea"/>
</dbReference>
<reference evidence="2 3" key="1">
    <citation type="journal article" date="2013" name="PLoS ONE">
        <title>Assembly-driven community genomics of a hypersaline microbial ecosystem.</title>
        <authorList>
            <person name="Podell S."/>
            <person name="Ugalde J.A."/>
            <person name="Narasingarao P."/>
            <person name="Banfield J.F."/>
            <person name="Heidelberg K.B."/>
            <person name="Allen E.E."/>
        </authorList>
    </citation>
    <scope>NUCLEOTIDE SEQUENCE [LARGE SCALE GENOMIC DNA]</scope>
    <source>
        <strain evidence="3">J07HQW2</strain>
    </source>
</reference>
<protein>
    <submittedName>
        <fullName evidence="2">Putative membrane-bound metal-dependent hydrolase (DUF457)</fullName>
    </submittedName>
</protein>
<dbReference type="Pfam" id="PF04307">
    <property type="entry name" value="YdjM"/>
    <property type="match status" value="1"/>
</dbReference>
<feature type="transmembrane region" description="Helical" evidence="1">
    <location>
        <begin position="139"/>
        <end position="160"/>
    </location>
</feature>
<keyword evidence="1" id="KW-0812">Transmembrane</keyword>
<keyword evidence="2" id="KW-0378">Hydrolase</keyword>
<dbReference type="Proteomes" id="UP000030710">
    <property type="component" value="Unassembled WGS sequence"/>
</dbReference>
<evidence type="ECO:0000313" key="2">
    <source>
        <dbReference type="EMBL" id="ERG94418.1"/>
    </source>
</evidence>
<dbReference type="RefSeq" id="WP_021053909.1">
    <property type="nucleotide sequence ID" value="NZ_KE356561.1"/>
</dbReference>
<dbReference type="GO" id="GO:0016787">
    <property type="term" value="F:hydrolase activity"/>
    <property type="evidence" value="ECO:0007669"/>
    <property type="project" value="UniProtKB-KW"/>
</dbReference>
<feature type="transmembrane region" description="Helical" evidence="1">
    <location>
        <begin position="21"/>
        <end position="43"/>
    </location>
</feature>
<dbReference type="HOGENOM" id="CLU_133604_0_0_2"/>
<evidence type="ECO:0000256" key="1">
    <source>
        <dbReference type="SAM" id="Phobius"/>
    </source>
</evidence>
<organism evidence="2 3">
    <name type="scientific">Haloquadratum walsbyi J07HQW2</name>
    <dbReference type="NCBI Taxonomy" id="1238425"/>
    <lineage>
        <taxon>Archaea</taxon>
        <taxon>Methanobacteriati</taxon>
        <taxon>Methanobacteriota</taxon>
        <taxon>Stenosarchaea group</taxon>
        <taxon>Halobacteria</taxon>
        <taxon>Halobacteriales</taxon>
        <taxon>Haloferacaceae</taxon>
        <taxon>Haloquadratum</taxon>
    </lineage>
</organism>
<name>U1NCM2_9EURY</name>
<dbReference type="InterPro" id="IPR007404">
    <property type="entry name" value="YdjM-like"/>
</dbReference>
<dbReference type="EMBL" id="KE356561">
    <property type="protein sequence ID" value="ERG94418.1"/>
    <property type="molecule type" value="Genomic_DNA"/>
</dbReference>
<proteinExistence type="predicted"/>
<keyword evidence="1" id="KW-1133">Transmembrane helix</keyword>
<feature type="transmembrane region" description="Helical" evidence="1">
    <location>
        <begin position="63"/>
        <end position="83"/>
    </location>
</feature>
<sequence length="170" mass="17445">MHKKGHYGAALTAYAPIGMGALILGFDVAAISGGVVAIGLAMFPDIDMNLPNLSHRGLTHTVHFMLGVAAAAGIFGGILGLIFGSQLLLAVGSSLYLALVSGLTIGSHIAADALTPMGVTPFGDERHYSYDLWNADSVIGNYGLLGLGVLSTMAALVIGAKISEFLSIYL</sequence>